<reference evidence="3" key="1">
    <citation type="submission" date="2016-10" db="EMBL/GenBank/DDBJ databases">
        <title>Genome sequence of Streptomyces malaysiense MUSC 136.</title>
        <authorList>
            <person name="Lee L.-H."/>
            <person name="Ser H.-L."/>
        </authorList>
    </citation>
    <scope>NUCLEOTIDE SEQUENCE [LARGE SCALE GENOMIC DNA]</scope>
    <source>
        <strain evidence="3">MUSC 136</strain>
    </source>
</reference>
<dbReference type="AlphaFoldDB" id="A0A1J4Q4C3"/>
<proteinExistence type="predicted"/>
<dbReference type="Gene3D" id="3.40.50.2300">
    <property type="match status" value="1"/>
</dbReference>
<dbReference type="InterPro" id="IPR052893">
    <property type="entry name" value="TCS_response_regulator"/>
</dbReference>
<organism evidence="3 4">
    <name type="scientific">Streptomyces malaysiense</name>
    <dbReference type="NCBI Taxonomy" id="1428626"/>
    <lineage>
        <taxon>Bacteria</taxon>
        <taxon>Bacillati</taxon>
        <taxon>Actinomycetota</taxon>
        <taxon>Actinomycetes</taxon>
        <taxon>Kitasatosporales</taxon>
        <taxon>Streptomycetaceae</taxon>
        <taxon>Streptomyces</taxon>
    </lineage>
</organism>
<accession>A0A1J4Q4C3</accession>
<feature type="modified residue" description="4-aspartylphosphate" evidence="1">
    <location>
        <position position="63"/>
    </location>
</feature>
<dbReference type="SMART" id="SM00448">
    <property type="entry name" value="REC"/>
    <property type="match status" value="1"/>
</dbReference>
<protein>
    <submittedName>
        <fullName evidence="3">Two-component system response regulator</fullName>
    </submittedName>
</protein>
<dbReference type="EMBL" id="LBDA02000024">
    <property type="protein sequence ID" value="OIK27372.1"/>
    <property type="molecule type" value="Genomic_DNA"/>
</dbReference>
<dbReference type="GO" id="GO:0000160">
    <property type="term" value="P:phosphorelay signal transduction system"/>
    <property type="evidence" value="ECO:0007669"/>
    <property type="project" value="InterPro"/>
</dbReference>
<keyword evidence="4" id="KW-1185">Reference proteome</keyword>
<sequence length="142" mass="15632">MITAPARPYDVLLVEDDAADALLVEDALLARGARNLVKVHDGVAGLAHLRDPSRSRPDLIVLDLNMPRMNGRELLAVIKEDPDLRTIPVVVLTTSSAPDDIAGAYRHHANAYVTKPVNLDDFERAVQSIDAFYLETVTRLPR</sequence>
<dbReference type="CDD" id="cd17557">
    <property type="entry name" value="REC_Rcp-like"/>
    <property type="match status" value="1"/>
</dbReference>
<name>A0A1J4Q4C3_9ACTN</name>
<dbReference type="PANTHER" id="PTHR44520:SF2">
    <property type="entry name" value="RESPONSE REGULATOR RCP1"/>
    <property type="match status" value="1"/>
</dbReference>
<dbReference type="SUPFAM" id="SSF52172">
    <property type="entry name" value="CheY-like"/>
    <property type="match status" value="1"/>
</dbReference>
<comment type="caution">
    <text evidence="3">The sequence shown here is derived from an EMBL/GenBank/DDBJ whole genome shotgun (WGS) entry which is preliminary data.</text>
</comment>
<gene>
    <name evidence="3" type="ORF">VT52_011470</name>
</gene>
<evidence type="ECO:0000259" key="2">
    <source>
        <dbReference type="PROSITE" id="PS50110"/>
    </source>
</evidence>
<dbReference type="Proteomes" id="UP000034838">
    <property type="component" value="Unassembled WGS sequence"/>
</dbReference>
<dbReference type="OrthoDB" id="9793549at2"/>
<evidence type="ECO:0000313" key="4">
    <source>
        <dbReference type="Proteomes" id="UP000034838"/>
    </source>
</evidence>
<dbReference type="RefSeq" id="WP_046421974.1">
    <property type="nucleotide sequence ID" value="NZ_LBDA02000024.1"/>
</dbReference>
<dbReference type="InterPro" id="IPR001789">
    <property type="entry name" value="Sig_transdc_resp-reg_receiver"/>
</dbReference>
<dbReference type="InterPro" id="IPR011006">
    <property type="entry name" value="CheY-like_superfamily"/>
</dbReference>
<dbReference type="PANTHER" id="PTHR44520">
    <property type="entry name" value="RESPONSE REGULATOR RCP1-RELATED"/>
    <property type="match status" value="1"/>
</dbReference>
<evidence type="ECO:0000256" key="1">
    <source>
        <dbReference type="PROSITE-ProRule" id="PRU00169"/>
    </source>
</evidence>
<feature type="domain" description="Response regulatory" evidence="2">
    <location>
        <begin position="10"/>
        <end position="130"/>
    </location>
</feature>
<evidence type="ECO:0000313" key="3">
    <source>
        <dbReference type="EMBL" id="OIK27372.1"/>
    </source>
</evidence>
<dbReference type="Pfam" id="PF00072">
    <property type="entry name" value="Response_reg"/>
    <property type="match status" value="1"/>
</dbReference>
<dbReference type="PROSITE" id="PS50110">
    <property type="entry name" value="RESPONSE_REGULATORY"/>
    <property type="match status" value="1"/>
</dbReference>
<keyword evidence="1" id="KW-0597">Phosphoprotein</keyword>